<evidence type="ECO:0000313" key="1">
    <source>
        <dbReference type="EMBL" id="MDA5109292.1"/>
    </source>
</evidence>
<dbReference type="SUPFAM" id="SSF56784">
    <property type="entry name" value="HAD-like"/>
    <property type="match status" value="1"/>
</dbReference>
<gene>
    <name evidence="1" type="ORF">O3V59_13045</name>
</gene>
<dbReference type="InterPro" id="IPR036412">
    <property type="entry name" value="HAD-like_sf"/>
</dbReference>
<organism evidence="1 2">
    <name type="scientific">Brevibacillus thermoruber</name>
    <dbReference type="NCBI Taxonomy" id="33942"/>
    <lineage>
        <taxon>Bacteria</taxon>
        <taxon>Bacillati</taxon>
        <taxon>Bacillota</taxon>
        <taxon>Bacilli</taxon>
        <taxon>Bacillales</taxon>
        <taxon>Paenibacillaceae</taxon>
        <taxon>Brevibacillus</taxon>
    </lineage>
</organism>
<dbReference type="PANTHER" id="PTHR10000">
    <property type="entry name" value="PHOSPHOSERINE PHOSPHATASE"/>
    <property type="match status" value="1"/>
</dbReference>
<dbReference type="Gene3D" id="3.40.50.1000">
    <property type="entry name" value="HAD superfamily/HAD-like"/>
    <property type="match status" value="1"/>
</dbReference>
<dbReference type="SFLD" id="SFLDS00003">
    <property type="entry name" value="Haloacid_Dehalogenase"/>
    <property type="match status" value="1"/>
</dbReference>
<name>A0A9X3Z3X1_9BACL</name>
<protein>
    <submittedName>
        <fullName evidence="1">Cof-type HAD-IIB family hydrolase</fullName>
    </submittedName>
</protein>
<dbReference type="InterPro" id="IPR023214">
    <property type="entry name" value="HAD_sf"/>
</dbReference>
<keyword evidence="2" id="KW-1185">Reference proteome</keyword>
<dbReference type="CDD" id="cd07516">
    <property type="entry name" value="HAD_Pase"/>
    <property type="match status" value="1"/>
</dbReference>
<dbReference type="Gene3D" id="3.30.1240.10">
    <property type="match status" value="1"/>
</dbReference>
<accession>A0A9X3Z3X1</accession>
<dbReference type="InterPro" id="IPR006379">
    <property type="entry name" value="HAD-SF_hydro_IIB"/>
</dbReference>
<reference evidence="1" key="1">
    <citation type="submission" date="2022-12" db="EMBL/GenBank/DDBJ databases">
        <title>Draft genome sequence of the thermophilic strain Brevibacillus thermoruber HT42, isolated from Los Humeros, Puebla, Mexico, with biotechnological potential.</title>
        <authorList>
            <person name="Lara Sanchez J."/>
            <person name="Solis Palacios R."/>
            <person name="Bustos Baena A.S."/>
            <person name="Ruz Baez A.E."/>
            <person name="Espinosa Luna G."/>
            <person name="Oliart Ros R.M."/>
        </authorList>
    </citation>
    <scope>NUCLEOTIDE SEQUENCE</scope>
    <source>
        <strain evidence="1">HT42</strain>
    </source>
</reference>
<dbReference type="SFLD" id="SFLDG01144">
    <property type="entry name" value="C2.B.4:_PGP_Like"/>
    <property type="match status" value="1"/>
</dbReference>
<dbReference type="EMBL" id="JAPYYP010000015">
    <property type="protein sequence ID" value="MDA5109292.1"/>
    <property type="molecule type" value="Genomic_DNA"/>
</dbReference>
<comment type="caution">
    <text evidence="1">The sequence shown here is derived from an EMBL/GenBank/DDBJ whole genome shotgun (WGS) entry which is preliminary data.</text>
</comment>
<evidence type="ECO:0000313" key="2">
    <source>
        <dbReference type="Proteomes" id="UP001151071"/>
    </source>
</evidence>
<dbReference type="GO" id="GO:0000287">
    <property type="term" value="F:magnesium ion binding"/>
    <property type="evidence" value="ECO:0007669"/>
    <property type="project" value="TreeGrafter"/>
</dbReference>
<dbReference type="PROSITE" id="PS01229">
    <property type="entry name" value="COF_2"/>
    <property type="match status" value="1"/>
</dbReference>
<sequence length="301" mass="32799">MTNTEKRCRVKMIAIDMDGTLLNRHGQVSAENARAVTEAQASGITVVVATGRSYKEALPPLMAAGITCPLICVNGAEVRAETGEIVRSVPIPPQTYEEAEAILRQEDLYYELYTNRGTFTNDREKAFGVLRDFIQSAFPGTDDQAIREADERRFSTGEISPVDTYAAVLGRSGEHLYKLLVFSRDGQKLARASRRLAAVNELSVSSSANHNLEVTHRLAQKGIALWELADGLGVALEETMAIGDSFNDLSMLRIVGLGVAMGNAEDEIKRVCAVVTGSNDQHGVARAIREWALSQNCSKLQ</sequence>
<dbReference type="SFLD" id="SFLDG01140">
    <property type="entry name" value="C2.B:_Phosphomannomutase_and_P"/>
    <property type="match status" value="1"/>
</dbReference>
<dbReference type="GO" id="GO:0016791">
    <property type="term" value="F:phosphatase activity"/>
    <property type="evidence" value="ECO:0007669"/>
    <property type="project" value="UniProtKB-ARBA"/>
</dbReference>
<keyword evidence="1" id="KW-0378">Hydrolase</keyword>
<dbReference type="RefSeq" id="WP_029100903.1">
    <property type="nucleotide sequence ID" value="NZ_JAPYYP010000015.1"/>
</dbReference>
<dbReference type="InterPro" id="IPR000150">
    <property type="entry name" value="Cof"/>
</dbReference>
<dbReference type="AlphaFoldDB" id="A0A9X3Z3X1"/>
<dbReference type="GO" id="GO:0005829">
    <property type="term" value="C:cytosol"/>
    <property type="evidence" value="ECO:0007669"/>
    <property type="project" value="TreeGrafter"/>
</dbReference>
<dbReference type="NCBIfam" id="TIGR00099">
    <property type="entry name" value="Cof-subfamily"/>
    <property type="match status" value="1"/>
</dbReference>
<proteinExistence type="predicted"/>
<dbReference type="PANTHER" id="PTHR10000:SF55">
    <property type="entry name" value="5-AMINO-6-(5-PHOSPHO-D-RIBITYLAMINO)URACIL PHOSPHATASE YCSE"/>
    <property type="match status" value="1"/>
</dbReference>
<dbReference type="Proteomes" id="UP001151071">
    <property type="component" value="Unassembled WGS sequence"/>
</dbReference>
<dbReference type="Pfam" id="PF08282">
    <property type="entry name" value="Hydrolase_3"/>
    <property type="match status" value="1"/>
</dbReference>
<dbReference type="NCBIfam" id="TIGR01484">
    <property type="entry name" value="HAD-SF-IIB"/>
    <property type="match status" value="1"/>
</dbReference>